<proteinExistence type="predicted"/>
<sequence length="178" mass="19862">MMPPNNQQQAQPAARILNIASDWQTLLQTIQADVPLHVLLSSHDLYLNLAACSQLYASLKHLPLRTITIMGPHAHANWVEDCVDAAWELEHLGEDIENMPLQEVLISVSLAYEDEDFEFAASDMFLHSHLYAEQTETMSAAQYLAWFHPQIAYETQAMHALIAAAKQQGVQTGLISGL</sequence>
<organism evidence="1 2">
    <name type="scientific">Vitreoscilla massiliensis</name>
    <dbReference type="NCBI Taxonomy" id="1689272"/>
    <lineage>
        <taxon>Bacteria</taxon>
        <taxon>Pseudomonadati</taxon>
        <taxon>Pseudomonadota</taxon>
        <taxon>Betaproteobacteria</taxon>
        <taxon>Neisseriales</taxon>
        <taxon>Neisseriaceae</taxon>
        <taxon>Vitreoscilla</taxon>
    </lineage>
</organism>
<protein>
    <submittedName>
        <fullName evidence="1">Uncharacterized protein</fullName>
    </submittedName>
</protein>
<keyword evidence="2" id="KW-1185">Reference proteome</keyword>
<dbReference type="EMBL" id="CP091511">
    <property type="protein sequence ID" value="UOO89319.1"/>
    <property type="molecule type" value="Genomic_DNA"/>
</dbReference>
<gene>
    <name evidence="1" type="ORF">LVJ82_18050</name>
</gene>
<reference evidence="1 2" key="1">
    <citation type="journal article" date="2022" name="Res Sq">
        <title>Evolution of multicellular longitudinally dividing oral cavity symbionts (Neisseriaceae).</title>
        <authorList>
            <person name="Nyongesa S."/>
            <person name="Weber P."/>
            <person name="Bernet E."/>
            <person name="Pullido F."/>
            <person name="Nieckarz M."/>
            <person name="Delaby M."/>
            <person name="Nieves C."/>
            <person name="Viehboeck T."/>
            <person name="Krause N."/>
            <person name="Rivera-Millot A."/>
            <person name="Nakamura A."/>
            <person name="Vischer N."/>
            <person name="VanNieuwenhze M."/>
            <person name="Brun Y."/>
            <person name="Cava F."/>
            <person name="Bulgheresi S."/>
            <person name="Veyrier F."/>
        </authorList>
    </citation>
    <scope>NUCLEOTIDE SEQUENCE [LARGE SCALE GENOMIC DNA]</scope>
    <source>
        <strain evidence="1 2">SN4</strain>
    </source>
</reference>
<evidence type="ECO:0000313" key="2">
    <source>
        <dbReference type="Proteomes" id="UP000832011"/>
    </source>
</evidence>
<accession>A0ABY4E0J4</accession>
<dbReference type="Proteomes" id="UP000832011">
    <property type="component" value="Chromosome"/>
</dbReference>
<evidence type="ECO:0000313" key="1">
    <source>
        <dbReference type="EMBL" id="UOO89319.1"/>
    </source>
</evidence>
<dbReference type="RefSeq" id="WP_147645435.1">
    <property type="nucleotide sequence ID" value="NZ_CABKVG010000010.1"/>
</dbReference>
<name>A0ABY4E0J4_9NEIS</name>